<dbReference type="PROSITE" id="PS51296">
    <property type="entry name" value="RIESKE"/>
    <property type="match status" value="1"/>
</dbReference>
<dbReference type="EMBL" id="CP061379">
    <property type="protein sequence ID" value="QPF92225.1"/>
    <property type="molecule type" value="Genomic_DNA"/>
</dbReference>
<dbReference type="InterPro" id="IPR050584">
    <property type="entry name" value="Cholesterol_7-desaturase"/>
</dbReference>
<name>A0A7S9D6R3_9BRAD</name>
<organism evidence="7 8">
    <name type="scientific">Bradyrhizobium commune</name>
    <dbReference type="NCBI Taxonomy" id="83627"/>
    <lineage>
        <taxon>Bacteria</taxon>
        <taxon>Pseudomonadati</taxon>
        <taxon>Pseudomonadota</taxon>
        <taxon>Alphaproteobacteria</taxon>
        <taxon>Hyphomicrobiales</taxon>
        <taxon>Nitrobacteraceae</taxon>
        <taxon>Bradyrhizobium</taxon>
    </lineage>
</organism>
<evidence type="ECO:0000256" key="5">
    <source>
        <dbReference type="ARBA" id="ARBA00023014"/>
    </source>
</evidence>
<keyword evidence="3" id="KW-0560">Oxidoreductase</keyword>
<dbReference type="SUPFAM" id="SSF50022">
    <property type="entry name" value="ISP domain"/>
    <property type="match status" value="1"/>
</dbReference>
<evidence type="ECO:0000256" key="2">
    <source>
        <dbReference type="ARBA" id="ARBA00022723"/>
    </source>
</evidence>
<proteinExistence type="predicted"/>
<dbReference type="GO" id="GO:0051537">
    <property type="term" value="F:2 iron, 2 sulfur cluster binding"/>
    <property type="evidence" value="ECO:0007669"/>
    <property type="project" value="UniProtKB-KW"/>
</dbReference>
<gene>
    <name evidence="7" type="ORF">IC761_02670</name>
</gene>
<dbReference type="CDD" id="cd03469">
    <property type="entry name" value="Rieske_RO_Alpha_N"/>
    <property type="match status" value="1"/>
</dbReference>
<dbReference type="Proteomes" id="UP000594621">
    <property type="component" value="Chromosome"/>
</dbReference>
<dbReference type="InterPro" id="IPR036922">
    <property type="entry name" value="Rieske_2Fe-2S_sf"/>
</dbReference>
<dbReference type="InterPro" id="IPR044043">
    <property type="entry name" value="VanA_C_cat"/>
</dbReference>
<sequence length="339" mass="39219">MLTTKQKVLRRFWYAVMPLSDLADGPKPYRLLDEDIVLFLGPDGSPAALRDRCCHRTAKLSRGWCKDGQIVCGYHGWTYDAAGKLVHVPQFPVQQEVPNLSTPAYYCRARYGYAWVALDEPLAPIFDVPEDSDPSFRYVPQFYEVWNTSALRMMENSFDNAHFAFVHQGTFGQADQPLPDKYEITETDYGFEAETLITVVNPPIQHRISGTDAATTTRHMRNKWYMPFCRRLDIEYPSGLRHIIFNCATPIDDSHIQLVQWLYRNDTEEDCPAQLLNDWDYKITREDKDIIESTDYDTPVDVARRTEANMVSDRPGMIMRKRLMKLLEDHGEAEVYRAA</sequence>
<dbReference type="KEGG" id="bcou:IC761_02670"/>
<dbReference type="PANTHER" id="PTHR21266:SF60">
    <property type="entry name" value="3-KETOSTEROID-9-ALPHA-MONOOXYGENASE, OXYGENASE COMPONENT"/>
    <property type="match status" value="1"/>
</dbReference>
<dbReference type="AlphaFoldDB" id="A0A7S9D6R3"/>
<dbReference type="Pfam" id="PF19112">
    <property type="entry name" value="VanA_C"/>
    <property type="match status" value="1"/>
</dbReference>
<keyword evidence="5" id="KW-0411">Iron-sulfur</keyword>
<feature type="domain" description="Rieske" evidence="6">
    <location>
        <begin position="13"/>
        <end position="116"/>
    </location>
</feature>
<evidence type="ECO:0000256" key="3">
    <source>
        <dbReference type="ARBA" id="ARBA00023002"/>
    </source>
</evidence>
<keyword evidence="1" id="KW-0001">2Fe-2S</keyword>
<dbReference type="Pfam" id="PF00355">
    <property type="entry name" value="Rieske"/>
    <property type="match status" value="1"/>
</dbReference>
<dbReference type="GO" id="GO:0046872">
    <property type="term" value="F:metal ion binding"/>
    <property type="evidence" value="ECO:0007669"/>
    <property type="project" value="UniProtKB-KW"/>
</dbReference>
<evidence type="ECO:0000313" key="7">
    <source>
        <dbReference type="EMBL" id="QPF92225.1"/>
    </source>
</evidence>
<evidence type="ECO:0000259" key="6">
    <source>
        <dbReference type="PROSITE" id="PS51296"/>
    </source>
</evidence>
<keyword evidence="8" id="KW-1185">Reference proteome</keyword>
<keyword evidence="2" id="KW-0479">Metal-binding</keyword>
<dbReference type="Gene3D" id="2.102.10.10">
    <property type="entry name" value="Rieske [2Fe-2S] iron-sulphur domain"/>
    <property type="match status" value="1"/>
</dbReference>
<reference evidence="7 8" key="1">
    <citation type="submission" date="2020-09" db="EMBL/GenBank/DDBJ databases">
        <title>Complete genomes of bradyrhizobia occurring on native shrubby legumes in Australia.</title>
        <authorList>
            <person name="Lafay B."/>
        </authorList>
    </citation>
    <scope>NUCLEOTIDE SEQUENCE [LARGE SCALE GENOMIC DNA]</scope>
    <source>
        <strain evidence="7 8">BDV5040</strain>
    </source>
</reference>
<dbReference type="PANTHER" id="PTHR21266">
    <property type="entry name" value="IRON-SULFUR DOMAIN CONTAINING PROTEIN"/>
    <property type="match status" value="1"/>
</dbReference>
<protein>
    <submittedName>
        <fullName evidence="7">Rieske 2Fe-2S domain-containing protein</fullName>
    </submittedName>
</protein>
<dbReference type="Gene3D" id="3.90.380.10">
    <property type="entry name" value="Naphthalene 1,2-dioxygenase Alpha Subunit, Chain A, domain 1"/>
    <property type="match status" value="1"/>
</dbReference>
<dbReference type="RefSeq" id="WP_195801766.1">
    <property type="nucleotide sequence ID" value="NZ_CP061379.1"/>
</dbReference>
<evidence type="ECO:0000313" key="8">
    <source>
        <dbReference type="Proteomes" id="UP000594621"/>
    </source>
</evidence>
<dbReference type="SUPFAM" id="SSF55961">
    <property type="entry name" value="Bet v1-like"/>
    <property type="match status" value="1"/>
</dbReference>
<keyword evidence="4" id="KW-0408">Iron</keyword>
<evidence type="ECO:0000256" key="1">
    <source>
        <dbReference type="ARBA" id="ARBA00022714"/>
    </source>
</evidence>
<accession>A0A7S9D6R3</accession>
<dbReference type="GO" id="GO:0016491">
    <property type="term" value="F:oxidoreductase activity"/>
    <property type="evidence" value="ECO:0007669"/>
    <property type="project" value="UniProtKB-KW"/>
</dbReference>
<dbReference type="InterPro" id="IPR017941">
    <property type="entry name" value="Rieske_2Fe-2S"/>
</dbReference>
<evidence type="ECO:0000256" key="4">
    <source>
        <dbReference type="ARBA" id="ARBA00023004"/>
    </source>
</evidence>